<name>A0AAV0B6E9_PHAPC</name>
<dbReference type="PANTHER" id="PTHR18916">
    <property type="entry name" value="DYNACTIN 1-RELATED MICROTUBULE-BINDING"/>
    <property type="match status" value="1"/>
</dbReference>
<dbReference type="SUPFAM" id="SSF74924">
    <property type="entry name" value="Cap-Gly domain"/>
    <property type="match status" value="1"/>
</dbReference>
<evidence type="ECO:0000256" key="1">
    <source>
        <dbReference type="SAM" id="Coils"/>
    </source>
</evidence>
<dbReference type="AlphaFoldDB" id="A0AAV0B6E9"/>
<feature type="compositionally biased region" description="Polar residues" evidence="2">
    <location>
        <begin position="249"/>
        <end position="280"/>
    </location>
</feature>
<dbReference type="Pfam" id="PF01302">
    <property type="entry name" value="CAP_GLY"/>
    <property type="match status" value="1"/>
</dbReference>
<feature type="coiled-coil region" evidence="1">
    <location>
        <begin position="397"/>
        <end position="512"/>
    </location>
</feature>
<sequence length="524" mass="57252">MSTSTPSLKQGDRVSVPKGLVAFVGTTEFAAGTWVGLILDSPNGKNDGSVNGKRYFTCRSSCGMFVRPSQVSLLQSAKSARPSIGASRFQTPARSSTDTSITSVKAQGTAVKPNLPAMLTARSQQLSRTGSSANTNLPAQNSPSTTRRSLAPSRTSSTQFPTSPSVATSYKPSRQNSENITRSNSRPTKRTSYGGSDPISPSVSRRTSTTSAVSKHNNNAHPNLLQPYSTLSRASSSKSSVMTKNLSSMSRKSLTVDSTKLPSSLTGLMSPTQESQSISRNEVETPSLFEEGTPEELDAVDELEFEDSKLLGQGEAEGLKNTDHEMGVAYCSDENALSLNSPSKKVTASNDHFSLVATHKSPVINKTPSRAFNEGNINSPHSGVVPLRIHEELLTRYKLMEARRNEDRDKLRELEKAKDENEDWVNVMKPKLQEKLNDCLEEIKALKKQNKELEVSQQESESRLADFSDEVELATLDKEMAEERLDQAESLMVAMREELETLKVELSSLKEIQGNKSKKLVNLN</sequence>
<organism evidence="4 5">
    <name type="scientific">Phakopsora pachyrhizi</name>
    <name type="common">Asian soybean rust disease fungus</name>
    <dbReference type="NCBI Taxonomy" id="170000"/>
    <lineage>
        <taxon>Eukaryota</taxon>
        <taxon>Fungi</taxon>
        <taxon>Dikarya</taxon>
        <taxon>Basidiomycota</taxon>
        <taxon>Pucciniomycotina</taxon>
        <taxon>Pucciniomycetes</taxon>
        <taxon>Pucciniales</taxon>
        <taxon>Phakopsoraceae</taxon>
        <taxon>Phakopsora</taxon>
    </lineage>
</organism>
<dbReference type="InterPro" id="IPR000938">
    <property type="entry name" value="CAP-Gly_domain"/>
</dbReference>
<reference evidence="4" key="1">
    <citation type="submission" date="2022-06" db="EMBL/GenBank/DDBJ databases">
        <authorList>
            <consortium name="SYNGENTA / RWTH Aachen University"/>
        </authorList>
    </citation>
    <scope>NUCLEOTIDE SEQUENCE</scope>
</reference>
<dbReference type="SMART" id="SM01052">
    <property type="entry name" value="CAP_GLY"/>
    <property type="match status" value="1"/>
</dbReference>
<feature type="region of interest" description="Disordered" evidence="2">
    <location>
        <begin position="80"/>
        <end position="287"/>
    </location>
</feature>
<feature type="compositionally biased region" description="Polar residues" evidence="2">
    <location>
        <begin position="121"/>
        <end position="194"/>
    </location>
</feature>
<feature type="compositionally biased region" description="Low complexity" evidence="2">
    <location>
        <begin position="229"/>
        <end position="248"/>
    </location>
</feature>
<dbReference type="PROSITE" id="PS00845">
    <property type="entry name" value="CAP_GLY_1"/>
    <property type="match status" value="1"/>
</dbReference>
<evidence type="ECO:0000259" key="3">
    <source>
        <dbReference type="PROSITE" id="PS50245"/>
    </source>
</evidence>
<evidence type="ECO:0000313" key="4">
    <source>
        <dbReference type="EMBL" id="CAH7681374.1"/>
    </source>
</evidence>
<feature type="domain" description="CAP-Gly" evidence="3">
    <location>
        <begin position="25"/>
        <end position="67"/>
    </location>
</feature>
<evidence type="ECO:0000256" key="2">
    <source>
        <dbReference type="SAM" id="MobiDB-lite"/>
    </source>
</evidence>
<dbReference type="PROSITE" id="PS50245">
    <property type="entry name" value="CAP_GLY_2"/>
    <property type="match status" value="1"/>
</dbReference>
<dbReference type="InterPro" id="IPR036859">
    <property type="entry name" value="CAP-Gly_dom_sf"/>
</dbReference>
<proteinExistence type="predicted"/>
<keyword evidence="1" id="KW-0175">Coiled coil</keyword>
<feature type="compositionally biased region" description="Polar residues" evidence="2">
    <location>
        <begin position="88"/>
        <end position="106"/>
    </location>
</feature>
<keyword evidence="5" id="KW-1185">Reference proteome</keyword>
<evidence type="ECO:0000313" key="5">
    <source>
        <dbReference type="Proteomes" id="UP001153365"/>
    </source>
</evidence>
<dbReference type="EMBL" id="CALTRL010003538">
    <property type="protein sequence ID" value="CAH7681374.1"/>
    <property type="molecule type" value="Genomic_DNA"/>
</dbReference>
<accession>A0AAV0B6E9</accession>
<dbReference type="Proteomes" id="UP001153365">
    <property type="component" value="Unassembled WGS sequence"/>
</dbReference>
<feature type="compositionally biased region" description="Low complexity" evidence="2">
    <location>
        <begin position="200"/>
        <end position="214"/>
    </location>
</feature>
<comment type="caution">
    <text evidence="4">The sequence shown here is derived from an EMBL/GenBank/DDBJ whole genome shotgun (WGS) entry which is preliminary data.</text>
</comment>
<protein>
    <submittedName>
        <fullName evidence="4">Expressed protein</fullName>
    </submittedName>
</protein>
<dbReference type="Gene3D" id="2.30.30.190">
    <property type="entry name" value="CAP Gly-rich-like domain"/>
    <property type="match status" value="1"/>
</dbReference>
<gene>
    <name evidence="4" type="ORF">PPACK8108_LOCUS13963</name>
</gene>